<protein>
    <recommendedName>
        <fullName evidence="2">Carboxylesterase type B domain-containing protein</fullName>
    </recommendedName>
</protein>
<dbReference type="Pfam" id="PF00135">
    <property type="entry name" value="COesterase"/>
    <property type="match status" value="1"/>
</dbReference>
<feature type="signal peptide" evidence="1">
    <location>
        <begin position="1"/>
        <end position="23"/>
    </location>
</feature>
<dbReference type="InterPro" id="IPR002018">
    <property type="entry name" value="CarbesteraseB"/>
</dbReference>
<evidence type="ECO:0000313" key="4">
    <source>
        <dbReference type="Proteomes" id="UP000472260"/>
    </source>
</evidence>
<reference evidence="3" key="2">
    <citation type="submission" date="2025-09" db="UniProtKB">
        <authorList>
            <consortium name="Ensembl"/>
        </authorList>
    </citation>
    <scope>IDENTIFICATION</scope>
</reference>
<dbReference type="Proteomes" id="UP000472260">
    <property type="component" value="Unassembled WGS sequence"/>
</dbReference>
<feature type="domain" description="Carboxylesterase type B" evidence="2">
    <location>
        <begin position="25"/>
        <end position="76"/>
    </location>
</feature>
<dbReference type="InterPro" id="IPR029058">
    <property type="entry name" value="AB_hydrolase_fold"/>
</dbReference>
<name>A0A671M5P5_9TELE</name>
<evidence type="ECO:0000313" key="3">
    <source>
        <dbReference type="Ensembl" id="ENSSANP00000025888.1"/>
    </source>
</evidence>
<evidence type="ECO:0000256" key="1">
    <source>
        <dbReference type="SAM" id="SignalP"/>
    </source>
</evidence>
<accession>A0A671M5P5</accession>
<organism evidence="3 4">
    <name type="scientific">Sinocyclocheilus anshuiensis</name>
    <dbReference type="NCBI Taxonomy" id="1608454"/>
    <lineage>
        <taxon>Eukaryota</taxon>
        <taxon>Metazoa</taxon>
        <taxon>Chordata</taxon>
        <taxon>Craniata</taxon>
        <taxon>Vertebrata</taxon>
        <taxon>Euteleostomi</taxon>
        <taxon>Actinopterygii</taxon>
        <taxon>Neopterygii</taxon>
        <taxon>Teleostei</taxon>
        <taxon>Ostariophysi</taxon>
        <taxon>Cypriniformes</taxon>
        <taxon>Cyprinidae</taxon>
        <taxon>Cyprininae</taxon>
        <taxon>Sinocyclocheilus</taxon>
    </lineage>
</organism>
<proteinExistence type="predicted"/>
<keyword evidence="4" id="KW-1185">Reference proteome</keyword>
<dbReference type="SUPFAM" id="SSF53474">
    <property type="entry name" value="alpha/beta-Hydrolases"/>
    <property type="match status" value="1"/>
</dbReference>
<dbReference type="AlphaFoldDB" id="A0A671M5P5"/>
<sequence length="91" mass="9989">TAMIKEILLCLCLTLFVCFCTDSGPVVVLKHGSICGQYMKVKGSEKVVEQYLGIPFAQPLAGPLCLASPSPVQGWEVRFLYLKNLPLMIQT</sequence>
<reference evidence="3" key="1">
    <citation type="submission" date="2025-08" db="UniProtKB">
        <authorList>
            <consortium name="Ensembl"/>
        </authorList>
    </citation>
    <scope>IDENTIFICATION</scope>
</reference>
<evidence type="ECO:0000259" key="2">
    <source>
        <dbReference type="Pfam" id="PF00135"/>
    </source>
</evidence>
<dbReference type="Gene3D" id="3.40.50.1820">
    <property type="entry name" value="alpha/beta hydrolase"/>
    <property type="match status" value="1"/>
</dbReference>
<feature type="chain" id="PRO_5025385491" description="Carboxylesterase type B domain-containing protein" evidence="1">
    <location>
        <begin position="24"/>
        <end position="91"/>
    </location>
</feature>
<dbReference type="Ensembl" id="ENSSANT00000027570.1">
    <property type="protein sequence ID" value="ENSSANP00000025888.1"/>
    <property type="gene ID" value="ENSSANG00000013360.1"/>
</dbReference>
<keyword evidence="1" id="KW-0732">Signal</keyword>